<keyword evidence="2" id="KW-1185">Reference proteome</keyword>
<proteinExistence type="predicted"/>
<name>A0ACC6QSK2_9ACTN</name>
<reference evidence="1" key="1">
    <citation type="submission" date="2024-03" db="EMBL/GenBank/DDBJ databases">
        <title>Novel Streptomyces species of biotechnological and ecological value are a feature of Machair soil.</title>
        <authorList>
            <person name="Prole J.R."/>
            <person name="Goodfellow M."/>
            <person name="Allenby N."/>
            <person name="Ward A.C."/>
        </authorList>
    </citation>
    <scope>NUCLEOTIDE SEQUENCE</scope>
    <source>
        <strain evidence="1">MS1.AVA.4</strain>
    </source>
</reference>
<dbReference type="Proteomes" id="UP001375539">
    <property type="component" value="Unassembled WGS sequence"/>
</dbReference>
<sequence length="161" mass="16839">MRAGTGLRALIPLLVCGFITTTAGCGGSADDQGGGSLELEKKWHGRIGDAVNAKPDGCRAGVGSACETHAAAVHAITEQLREEVEALPDKARYRATLDGTTAIDQNYDEYFGSMCATVPETTIDPATTQKFATCSGLYTTIITGATDLQQNLRPSEESPTG</sequence>
<evidence type="ECO:0000313" key="2">
    <source>
        <dbReference type="Proteomes" id="UP001375539"/>
    </source>
</evidence>
<gene>
    <name evidence="1" type="ORF">WKI58_33475</name>
</gene>
<protein>
    <submittedName>
        <fullName evidence="1">Uncharacterized protein</fullName>
    </submittedName>
</protein>
<evidence type="ECO:0000313" key="1">
    <source>
        <dbReference type="EMBL" id="MEJ8661361.1"/>
    </source>
</evidence>
<organism evidence="1 2">
    <name type="scientific">Streptomyces pratisoli</name>
    <dbReference type="NCBI Taxonomy" id="3139917"/>
    <lineage>
        <taxon>Bacteria</taxon>
        <taxon>Bacillati</taxon>
        <taxon>Actinomycetota</taxon>
        <taxon>Actinomycetes</taxon>
        <taxon>Kitasatosporales</taxon>
        <taxon>Streptomycetaceae</taxon>
        <taxon>Streptomyces</taxon>
    </lineage>
</organism>
<accession>A0ACC6QSK2</accession>
<comment type="caution">
    <text evidence="1">The sequence shown here is derived from an EMBL/GenBank/DDBJ whole genome shotgun (WGS) entry which is preliminary data.</text>
</comment>
<dbReference type="EMBL" id="JBBKAI010000002">
    <property type="protein sequence ID" value="MEJ8661361.1"/>
    <property type="molecule type" value="Genomic_DNA"/>
</dbReference>